<dbReference type="PANTHER" id="PTHR19303">
    <property type="entry name" value="TRANSPOSON"/>
    <property type="match status" value="1"/>
</dbReference>
<evidence type="ECO:0000313" key="2">
    <source>
        <dbReference type="EMBL" id="CAH1988053.1"/>
    </source>
</evidence>
<comment type="caution">
    <text evidence="2">The sequence shown here is derived from an EMBL/GenBank/DDBJ whole genome shotgun (WGS) entry which is preliminary data.</text>
</comment>
<dbReference type="OrthoDB" id="7489787at2759"/>
<dbReference type="InterPro" id="IPR050863">
    <property type="entry name" value="CenT-Element_Derived"/>
</dbReference>
<gene>
    <name evidence="2" type="ORF">ACAOBT_LOCUS18256</name>
</gene>
<dbReference type="EMBL" id="CAKOFQ010007036">
    <property type="protein sequence ID" value="CAH1988053.1"/>
    <property type="molecule type" value="Genomic_DNA"/>
</dbReference>
<proteinExistence type="predicted"/>
<accession>A0A9P0L5M6</accession>
<evidence type="ECO:0000313" key="3">
    <source>
        <dbReference type="Proteomes" id="UP001152888"/>
    </source>
</evidence>
<dbReference type="GO" id="GO:0003677">
    <property type="term" value="F:DNA binding"/>
    <property type="evidence" value="ECO:0007669"/>
    <property type="project" value="TreeGrafter"/>
</dbReference>
<dbReference type="GO" id="GO:0005634">
    <property type="term" value="C:nucleus"/>
    <property type="evidence" value="ECO:0007669"/>
    <property type="project" value="TreeGrafter"/>
</dbReference>
<dbReference type="Proteomes" id="UP001152888">
    <property type="component" value="Unassembled WGS sequence"/>
</dbReference>
<feature type="domain" description="DDE-1" evidence="1">
    <location>
        <begin position="153"/>
        <end position="304"/>
    </location>
</feature>
<name>A0A9P0L5M6_ACAOB</name>
<evidence type="ECO:0000259" key="1">
    <source>
        <dbReference type="Pfam" id="PF03184"/>
    </source>
</evidence>
<keyword evidence="3" id="KW-1185">Reference proteome</keyword>
<dbReference type="PANTHER" id="PTHR19303:SF74">
    <property type="entry name" value="POGO TRANSPOSABLE ELEMENT WITH KRAB DOMAIN"/>
    <property type="match status" value="1"/>
</dbReference>
<organism evidence="2 3">
    <name type="scientific">Acanthoscelides obtectus</name>
    <name type="common">Bean weevil</name>
    <name type="synonym">Bruchus obtectus</name>
    <dbReference type="NCBI Taxonomy" id="200917"/>
    <lineage>
        <taxon>Eukaryota</taxon>
        <taxon>Metazoa</taxon>
        <taxon>Ecdysozoa</taxon>
        <taxon>Arthropoda</taxon>
        <taxon>Hexapoda</taxon>
        <taxon>Insecta</taxon>
        <taxon>Pterygota</taxon>
        <taxon>Neoptera</taxon>
        <taxon>Endopterygota</taxon>
        <taxon>Coleoptera</taxon>
        <taxon>Polyphaga</taxon>
        <taxon>Cucujiformia</taxon>
        <taxon>Chrysomeloidea</taxon>
        <taxon>Chrysomelidae</taxon>
        <taxon>Bruchinae</taxon>
        <taxon>Bruchini</taxon>
        <taxon>Acanthoscelides</taxon>
    </lineage>
</organism>
<protein>
    <recommendedName>
        <fullName evidence="1">DDE-1 domain-containing protein</fullName>
    </recommendedName>
</protein>
<reference evidence="2" key="1">
    <citation type="submission" date="2022-03" db="EMBL/GenBank/DDBJ databases">
        <authorList>
            <person name="Sayadi A."/>
        </authorList>
    </citation>
    <scope>NUCLEOTIDE SEQUENCE</scope>
</reference>
<dbReference type="Pfam" id="PF03184">
    <property type="entry name" value="DDE_1"/>
    <property type="match status" value="1"/>
</dbReference>
<sequence length="419" mass="47079">MLADYLNTASKMCHGLTRHQAKKLGFDYAVANDICPPKWKEVETATDDWLKGFMSRHKDLTLRKPESTSLSCATSFNKANVSTLFEKLNTVLQRYKFPPHRIFNADETGCSTVTNPPKVIAERGSKQIGQVTSAERGTLVTTLFFINAAGGFLPPVFVFPRVNYKDIMLNNGPPGALGLAQVSGWMTEDCFVKAVEHFAIHVRPSKENPALILMDNHTSHVNLRVVEFVRQNSIIIVTFPPHCSHKLQPLDITVYGPFKTRYRTAMNEWMLTNPGKTVTIYQIGQFVKEAYLPAFSPHNITQGFLKTGIYPLNSNIFSEEAFLSSYVTDRLDPQSNDGLNLYKESMERNLETTPPSSTKSFEAGEENELLIDQNIRLSHCSTSTPTAANPSQRIISPEMIRPFSKAGPRQNTKRNNRKM</sequence>
<dbReference type="InterPro" id="IPR004875">
    <property type="entry name" value="DDE_SF_endonuclease_dom"/>
</dbReference>
<dbReference type="AlphaFoldDB" id="A0A9P0L5M6"/>